<dbReference type="InterPro" id="IPR006549">
    <property type="entry name" value="HAD-SF_hydro_IIIA"/>
</dbReference>
<dbReference type="Gene3D" id="3.40.50.1000">
    <property type="entry name" value="HAD superfamily/HAD-like"/>
    <property type="match status" value="1"/>
</dbReference>
<sequence>MSQEVVIIIGLAASGKSSLSQKYRDQNYVWLNRDNEGGTVASLVPKLEANLLLGHSVVLDNTLITAESRKQFIDICKAKKVPIKCIRMGTSKEDAQYNACTRMIKKYGKILSKEELKKVKSPNMFTASVIFAMAKKFEEPGLDEGFVSVVSFPFIRLLDPSYPNRALICDFDGTLRRTGSGDKYPRSPNDVVILRGRTRKLKQFADEGYKLLGVSNQSGIAKGVLTKADCIACFKRTNKLLGHDIEYHFCPHSPVPPCYCRKPQVGLAVLLIERHKLNPSQCLMVGDMTSDKTFARRAGFQYEDANEFFGE</sequence>
<proteinExistence type="predicted"/>
<protein>
    <recommendedName>
        <fullName evidence="2">D,D-heptose 1,7-bisphosphate phosphatase</fullName>
    </recommendedName>
</protein>
<dbReference type="InterPro" id="IPR023214">
    <property type="entry name" value="HAD_sf"/>
</dbReference>
<dbReference type="GO" id="GO:0046403">
    <property type="term" value="F:polynucleotide 3'-phosphatase activity"/>
    <property type="evidence" value="ECO:0007669"/>
    <property type="project" value="TreeGrafter"/>
</dbReference>
<dbReference type="SUPFAM" id="SSF52540">
    <property type="entry name" value="P-loop containing nucleoside triphosphate hydrolases"/>
    <property type="match status" value="1"/>
</dbReference>
<dbReference type="NCBIfam" id="TIGR01662">
    <property type="entry name" value="HAD-SF-IIIA"/>
    <property type="match status" value="1"/>
</dbReference>
<comment type="caution">
    <text evidence="1">The sequence shown here is derived from an EMBL/GenBank/DDBJ whole genome shotgun (WGS) entry which is preliminary data.</text>
</comment>
<dbReference type="GO" id="GO:0046404">
    <property type="term" value="F:ATP-dependent polydeoxyribonucleotide 5'-hydroxyl-kinase activity"/>
    <property type="evidence" value="ECO:0007669"/>
    <property type="project" value="TreeGrafter"/>
</dbReference>
<name>A0A0F9UZ89_9ZZZZ</name>
<dbReference type="InterPro" id="IPR013954">
    <property type="entry name" value="PNK3P"/>
</dbReference>
<dbReference type="Gene3D" id="3.40.50.300">
    <property type="entry name" value="P-loop containing nucleotide triphosphate hydrolases"/>
    <property type="match status" value="1"/>
</dbReference>
<gene>
    <name evidence="1" type="ORF">LCGC14_0547200</name>
</gene>
<reference evidence="1" key="1">
    <citation type="journal article" date="2015" name="Nature">
        <title>Complex archaea that bridge the gap between prokaryotes and eukaryotes.</title>
        <authorList>
            <person name="Spang A."/>
            <person name="Saw J.H."/>
            <person name="Jorgensen S.L."/>
            <person name="Zaremba-Niedzwiedzka K."/>
            <person name="Martijn J."/>
            <person name="Lind A.E."/>
            <person name="van Eijk R."/>
            <person name="Schleper C."/>
            <person name="Guy L."/>
            <person name="Ettema T.J."/>
        </authorList>
    </citation>
    <scope>NUCLEOTIDE SEQUENCE</scope>
</reference>
<dbReference type="InterPro" id="IPR036412">
    <property type="entry name" value="HAD-like_sf"/>
</dbReference>
<accession>A0A0F9UZ89</accession>
<dbReference type="AlphaFoldDB" id="A0A0F9UZ89"/>
<dbReference type="EMBL" id="LAZR01000745">
    <property type="protein sequence ID" value="KKN58918.1"/>
    <property type="molecule type" value="Genomic_DNA"/>
</dbReference>
<dbReference type="GO" id="GO:0003690">
    <property type="term" value="F:double-stranded DNA binding"/>
    <property type="evidence" value="ECO:0007669"/>
    <property type="project" value="TreeGrafter"/>
</dbReference>
<dbReference type="Pfam" id="PF08645">
    <property type="entry name" value="PNK3P"/>
    <property type="match status" value="1"/>
</dbReference>
<dbReference type="PANTHER" id="PTHR12083">
    <property type="entry name" value="BIFUNCTIONAL POLYNUCLEOTIDE PHOSPHATASE/KINASE"/>
    <property type="match status" value="1"/>
</dbReference>
<dbReference type="SUPFAM" id="SSF56784">
    <property type="entry name" value="HAD-like"/>
    <property type="match status" value="1"/>
</dbReference>
<dbReference type="GO" id="GO:0006281">
    <property type="term" value="P:DNA repair"/>
    <property type="evidence" value="ECO:0007669"/>
    <property type="project" value="TreeGrafter"/>
</dbReference>
<evidence type="ECO:0008006" key="2">
    <source>
        <dbReference type="Google" id="ProtNLM"/>
    </source>
</evidence>
<evidence type="ECO:0000313" key="1">
    <source>
        <dbReference type="EMBL" id="KKN58918.1"/>
    </source>
</evidence>
<organism evidence="1">
    <name type="scientific">marine sediment metagenome</name>
    <dbReference type="NCBI Taxonomy" id="412755"/>
    <lineage>
        <taxon>unclassified sequences</taxon>
        <taxon>metagenomes</taxon>
        <taxon>ecological metagenomes</taxon>
    </lineage>
</organism>
<dbReference type="PANTHER" id="PTHR12083:SF9">
    <property type="entry name" value="BIFUNCTIONAL POLYNUCLEOTIDE PHOSPHATASE_KINASE"/>
    <property type="match status" value="1"/>
</dbReference>
<dbReference type="InterPro" id="IPR027417">
    <property type="entry name" value="P-loop_NTPase"/>
</dbReference>